<evidence type="ECO:0000313" key="2">
    <source>
        <dbReference type="Proteomes" id="UP000280188"/>
    </source>
</evidence>
<dbReference type="EMBL" id="AP018795">
    <property type="protein sequence ID" value="BBF63951.1"/>
    <property type="molecule type" value="Genomic_DNA"/>
</dbReference>
<dbReference type="AlphaFoldDB" id="A0A2Z6IEF6"/>
<dbReference type="Proteomes" id="UP000280188">
    <property type="component" value="Chromosome"/>
</dbReference>
<proteinExistence type="predicted"/>
<keyword evidence="2" id="KW-1185">Reference proteome</keyword>
<reference evidence="1 2" key="1">
    <citation type="journal article" date="2018" name="Microbiol. Resour. Announc.">
        <title>Complete Genome Sequence of Acidithiobacillus ferridurans JCM 18981.</title>
        <authorList>
            <person name="Miyauchi T."/>
            <person name="Kouzuma A."/>
            <person name="Abe T."/>
            <person name="Watanabe K."/>
        </authorList>
    </citation>
    <scope>NUCLEOTIDE SEQUENCE [LARGE SCALE GENOMIC DNA]</scope>
    <source>
        <strain evidence="2">ATCC 33020 / DSM 29468 / JCM 18981 / 11Fe</strain>
    </source>
</reference>
<evidence type="ECO:0000313" key="1">
    <source>
        <dbReference type="EMBL" id="BBF63951.1"/>
    </source>
</evidence>
<accession>A0A2Z6IEF6</accession>
<protein>
    <submittedName>
        <fullName evidence="1">Uncharacterized protein</fullName>
    </submittedName>
</protein>
<organism evidence="1 2">
    <name type="scientific">Acidithiobacillus ferridurans</name>
    <dbReference type="NCBI Taxonomy" id="1232575"/>
    <lineage>
        <taxon>Bacteria</taxon>
        <taxon>Pseudomonadati</taxon>
        <taxon>Pseudomonadota</taxon>
        <taxon>Acidithiobacillia</taxon>
        <taxon>Acidithiobacillales</taxon>
        <taxon>Acidithiobacillaceae</taxon>
        <taxon>Acidithiobacillus</taxon>
    </lineage>
</organism>
<sequence length="108" mass="12101">MSGLINICGMRLANINKNLVITGTYLICWDITSADVRKPKNFMVSWEIRWLEASASECSMHKLPAICSGDHACSRIMVRTVSVKRLPGNQIDSLPPKWDSHAIIKSMK</sequence>
<gene>
    <name evidence="1" type="ORF">AFERRID_01690</name>
</gene>
<dbReference type="KEGG" id="afj:AFERRID_01690"/>
<name>A0A2Z6IEF6_ACIFI</name>